<keyword evidence="7" id="KW-0735">Signal-anchor</keyword>
<evidence type="ECO:0000256" key="3">
    <source>
        <dbReference type="ARBA" id="ARBA00008919"/>
    </source>
</evidence>
<evidence type="ECO:0000313" key="15">
    <source>
        <dbReference type="Proteomes" id="UP000492821"/>
    </source>
</evidence>
<feature type="transmembrane region" description="Helical" evidence="12">
    <location>
        <begin position="16"/>
        <end position="33"/>
    </location>
</feature>
<dbReference type="Pfam" id="PF00852">
    <property type="entry name" value="Glyco_transf_10"/>
    <property type="match status" value="1"/>
</dbReference>
<sequence>MRKCNAVPTKMINKRVFYGILLISCFAFVYWTFDDTLQSDLYYRSAQIFNKLMFFQNDKIPLVLLYTKFFGGSMMPSSEYYCPWKCNFTEDQSTYNIADAVLFHSRNANYDFTLSKSVNPLRLNVFYSMEASPNENIRGKHFPPDFFNVTMSFRRDSDIWQAYDKFESALPEDLGNPDVTWSDEAVNTVIAQKSKLAIQFVSNCNTHSGREFLVNELLNKTSDIDVFGHCNKQECNRTCENEILDSYYFYFAFENSVCKDYVTEKFWRLKRLIVPIVLKRSILQGILDDAYFLAVDDYKNMDEFIKDLNFYKENVEAYKKFFGWTKLYRKAPVGWQPLCSLCEFVYKPKPQKAISNIVRWWNDQKQCQHGFARRIWGL</sequence>
<evidence type="ECO:0000256" key="5">
    <source>
        <dbReference type="ARBA" id="ARBA00022679"/>
    </source>
</evidence>
<dbReference type="GO" id="GO:0008417">
    <property type="term" value="F:fucosyltransferase activity"/>
    <property type="evidence" value="ECO:0007669"/>
    <property type="project" value="InterPro"/>
</dbReference>
<keyword evidence="11" id="KW-0325">Glycoprotein</keyword>
<reference evidence="16" key="2">
    <citation type="submission" date="2020-10" db="UniProtKB">
        <authorList>
            <consortium name="WormBaseParasite"/>
        </authorList>
    </citation>
    <scope>IDENTIFICATION</scope>
</reference>
<dbReference type="Proteomes" id="UP000492821">
    <property type="component" value="Unassembled WGS sequence"/>
</dbReference>
<organism evidence="15 16">
    <name type="scientific">Panagrellus redivivus</name>
    <name type="common">Microworm</name>
    <dbReference type="NCBI Taxonomy" id="6233"/>
    <lineage>
        <taxon>Eukaryota</taxon>
        <taxon>Metazoa</taxon>
        <taxon>Ecdysozoa</taxon>
        <taxon>Nematoda</taxon>
        <taxon>Chromadorea</taxon>
        <taxon>Rhabditida</taxon>
        <taxon>Tylenchina</taxon>
        <taxon>Panagrolaimomorpha</taxon>
        <taxon>Panagrolaimoidea</taxon>
        <taxon>Panagrolaimidae</taxon>
        <taxon>Panagrellus</taxon>
    </lineage>
</organism>
<dbReference type="Pfam" id="PF17039">
    <property type="entry name" value="Glyco_tran_10_N"/>
    <property type="match status" value="1"/>
</dbReference>
<feature type="domain" description="Fucosyltransferase C-terminal" evidence="13">
    <location>
        <begin position="191"/>
        <end position="360"/>
    </location>
</feature>
<evidence type="ECO:0000256" key="11">
    <source>
        <dbReference type="ARBA" id="ARBA00023180"/>
    </source>
</evidence>
<proteinExistence type="inferred from homology"/>
<accession>A0A7E4VUV8</accession>
<dbReference type="PANTHER" id="PTHR48438">
    <property type="entry name" value="ALPHA-(1,3)-FUCOSYLTRANSFERASE C-RELATED"/>
    <property type="match status" value="1"/>
</dbReference>
<evidence type="ECO:0000259" key="13">
    <source>
        <dbReference type="Pfam" id="PF00852"/>
    </source>
</evidence>
<dbReference type="EC" id="2.4.1.-" evidence="12"/>
<keyword evidence="15" id="KW-1185">Reference proteome</keyword>
<evidence type="ECO:0000256" key="6">
    <source>
        <dbReference type="ARBA" id="ARBA00022692"/>
    </source>
</evidence>
<protein>
    <recommendedName>
        <fullName evidence="12">Fucosyltransferase</fullName>
        <ecNumber evidence="12">2.4.1.-</ecNumber>
    </recommendedName>
</protein>
<dbReference type="InterPro" id="IPR038577">
    <property type="entry name" value="GT10-like_C_sf"/>
</dbReference>
<dbReference type="FunFam" id="3.40.50.11660:FF:000002">
    <property type="entry name" value="Alpha-(1,3)-fucosyltransferase"/>
    <property type="match status" value="1"/>
</dbReference>
<keyword evidence="5 12" id="KW-0808">Transferase</keyword>
<dbReference type="UniPathway" id="UPA00378"/>
<reference evidence="15" key="1">
    <citation type="journal article" date="2013" name="Genetics">
        <title>The draft genome and transcriptome of Panagrellus redivivus are shaped by the harsh demands of a free-living lifestyle.</title>
        <authorList>
            <person name="Srinivasan J."/>
            <person name="Dillman A.R."/>
            <person name="Macchietto M.G."/>
            <person name="Heikkinen L."/>
            <person name="Lakso M."/>
            <person name="Fracchia K.M."/>
            <person name="Antoshechkin I."/>
            <person name="Mortazavi A."/>
            <person name="Wong G."/>
            <person name="Sternberg P.W."/>
        </authorList>
    </citation>
    <scope>NUCLEOTIDE SEQUENCE [LARGE SCALE GENOMIC DNA]</scope>
    <source>
        <strain evidence="15">MT8872</strain>
    </source>
</reference>
<comment type="subcellular location">
    <subcellularLocation>
        <location evidence="1 12">Golgi apparatus</location>
        <location evidence="1 12">Golgi stack membrane</location>
        <topology evidence="1 12">Single-pass type II membrane protein</topology>
    </subcellularLocation>
</comment>
<name>A0A7E4VUV8_PANRE</name>
<evidence type="ECO:0000256" key="2">
    <source>
        <dbReference type="ARBA" id="ARBA00004922"/>
    </source>
</evidence>
<feature type="domain" description="Fucosyltransferase N-terminal" evidence="14">
    <location>
        <begin position="61"/>
        <end position="163"/>
    </location>
</feature>
<evidence type="ECO:0000256" key="9">
    <source>
        <dbReference type="ARBA" id="ARBA00023034"/>
    </source>
</evidence>
<evidence type="ECO:0000256" key="10">
    <source>
        <dbReference type="ARBA" id="ARBA00023136"/>
    </source>
</evidence>
<keyword evidence="4 12" id="KW-0328">Glycosyltransferase</keyword>
<evidence type="ECO:0000259" key="14">
    <source>
        <dbReference type="Pfam" id="PF17039"/>
    </source>
</evidence>
<dbReference type="InterPro" id="IPR001503">
    <property type="entry name" value="Glyco_trans_10"/>
</dbReference>
<dbReference type="SUPFAM" id="SSF53756">
    <property type="entry name" value="UDP-Glycosyltransferase/glycogen phosphorylase"/>
    <property type="match status" value="1"/>
</dbReference>
<keyword evidence="10 12" id="KW-0472">Membrane</keyword>
<dbReference type="GO" id="GO:0032580">
    <property type="term" value="C:Golgi cisterna membrane"/>
    <property type="evidence" value="ECO:0007669"/>
    <property type="project" value="UniProtKB-SubCell"/>
</dbReference>
<evidence type="ECO:0000256" key="7">
    <source>
        <dbReference type="ARBA" id="ARBA00022968"/>
    </source>
</evidence>
<evidence type="ECO:0000313" key="16">
    <source>
        <dbReference type="WBParaSite" id="Pan_g308.t1"/>
    </source>
</evidence>
<evidence type="ECO:0000256" key="12">
    <source>
        <dbReference type="RuleBase" id="RU003832"/>
    </source>
</evidence>
<dbReference type="InterPro" id="IPR055270">
    <property type="entry name" value="Glyco_tran_10_C"/>
</dbReference>
<dbReference type="Gene3D" id="3.40.50.11660">
    <property type="entry name" value="Glycosyl transferase family 10, C-terminal domain"/>
    <property type="match status" value="1"/>
</dbReference>
<comment type="pathway">
    <text evidence="2">Protein modification; protein glycosylation.</text>
</comment>
<evidence type="ECO:0000256" key="1">
    <source>
        <dbReference type="ARBA" id="ARBA00004447"/>
    </source>
</evidence>
<keyword evidence="8 12" id="KW-1133">Transmembrane helix</keyword>
<dbReference type="WBParaSite" id="Pan_g308.t1">
    <property type="protein sequence ID" value="Pan_g308.t1"/>
    <property type="gene ID" value="Pan_g308"/>
</dbReference>
<evidence type="ECO:0000256" key="8">
    <source>
        <dbReference type="ARBA" id="ARBA00022989"/>
    </source>
</evidence>
<keyword evidence="9 12" id="KW-0333">Golgi apparatus</keyword>
<dbReference type="InterPro" id="IPR031481">
    <property type="entry name" value="Glyco_tran_10_N"/>
</dbReference>
<evidence type="ECO:0000256" key="4">
    <source>
        <dbReference type="ARBA" id="ARBA00022676"/>
    </source>
</evidence>
<comment type="similarity">
    <text evidence="3 12">Belongs to the glycosyltransferase 10 family.</text>
</comment>
<keyword evidence="6 12" id="KW-0812">Transmembrane</keyword>
<dbReference type="AlphaFoldDB" id="A0A7E4VUV8"/>
<dbReference type="PANTHER" id="PTHR48438:SF1">
    <property type="entry name" value="ALPHA-(1,3)-FUCOSYLTRANSFERASE C-RELATED"/>
    <property type="match status" value="1"/>
</dbReference>